<reference evidence="1 2" key="1">
    <citation type="journal article" date="2005" name="Arch. Microbiol.">
        <title>The genome sequence of an anaerobic aromatic-degrading denitrifying bacterium, strain EbN1.</title>
        <authorList>
            <person name="Rabus R."/>
            <person name="Kube M."/>
            <person name="Heider J."/>
            <person name="Beck A."/>
            <person name="Heitmann K."/>
            <person name="Widdel F."/>
            <person name="Reinhardt R."/>
        </authorList>
    </citation>
    <scope>NUCLEOTIDE SEQUENCE [LARGE SCALE GENOMIC DNA]</scope>
    <source>
        <strain evidence="1 2">EbN1</strain>
        <plasmid evidence="2">Plasmid pAzo1</plasmid>
    </source>
</reference>
<dbReference type="HOGENOM" id="CLU_2912372_0_0_4"/>
<name>Q5NXB7_AROAE</name>
<accession>Q5NXB7</accession>
<geneLocation type="plasmid" evidence="2">
    <name>pAzo1</name>
</geneLocation>
<keyword evidence="1" id="KW-0614">Plasmid</keyword>
<proteinExistence type="predicted"/>
<evidence type="ECO:0000313" key="2">
    <source>
        <dbReference type="Proteomes" id="UP000006552"/>
    </source>
</evidence>
<dbReference type="KEGG" id="eba:p1B71"/>
<dbReference type="EMBL" id="CR555307">
    <property type="protein sequence ID" value="CAI10297.1"/>
    <property type="molecule type" value="Genomic_DNA"/>
</dbReference>
<gene>
    <name evidence="1" type="ORF">p1B71</name>
</gene>
<sequence length="61" mass="7539">MQDRYYENESVFCAKKYRFLRKRYVMSWHLLRERGFNLLPNGVGPVKELFDFDLREVHRLA</sequence>
<organism evidence="1 2">
    <name type="scientific">Aromatoleum aromaticum (strain DSM 19018 / LMG 30748 / EbN1)</name>
    <name type="common">Azoarcus sp. (strain EbN1)</name>
    <dbReference type="NCBI Taxonomy" id="76114"/>
    <lineage>
        <taxon>Bacteria</taxon>
        <taxon>Pseudomonadati</taxon>
        <taxon>Pseudomonadota</taxon>
        <taxon>Betaproteobacteria</taxon>
        <taxon>Rhodocyclales</taxon>
        <taxon>Rhodocyclaceae</taxon>
        <taxon>Aromatoleum</taxon>
    </lineage>
</organism>
<keyword evidence="2" id="KW-1185">Reference proteome</keyword>
<evidence type="ECO:0000313" key="1">
    <source>
        <dbReference type="EMBL" id="CAI10297.1"/>
    </source>
</evidence>
<dbReference type="Proteomes" id="UP000006552">
    <property type="component" value="Plasmid 1"/>
</dbReference>
<dbReference type="AlphaFoldDB" id="Q5NXB7"/>
<protein>
    <submittedName>
        <fullName evidence="1">Uncharacterized protein</fullName>
    </submittedName>
</protein>